<dbReference type="Gene3D" id="3.40.390.10">
    <property type="entry name" value="Collagenase (Catalytic Domain)"/>
    <property type="match status" value="1"/>
</dbReference>
<evidence type="ECO:0000313" key="5">
    <source>
        <dbReference type="Proteomes" id="UP000027936"/>
    </source>
</evidence>
<feature type="domain" description="ATLF-like" evidence="3">
    <location>
        <begin position="45"/>
        <end position="231"/>
    </location>
</feature>
<name>A0A072NFU9_SCHAZ</name>
<evidence type="ECO:0000313" key="4">
    <source>
        <dbReference type="EMBL" id="KEF36559.1"/>
    </source>
</evidence>
<evidence type="ECO:0000259" key="3">
    <source>
        <dbReference type="PROSITE" id="PS51995"/>
    </source>
</evidence>
<dbReference type="PROSITE" id="PS51995">
    <property type="entry name" value="ATLF"/>
    <property type="match status" value="1"/>
</dbReference>
<reference evidence="4 5" key="1">
    <citation type="submission" date="2014-04" db="EMBL/GenBank/DDBJ databases">
        <title>Draft genome sequence of Bacillus azotoformans MEV2011, a (co-) denitrifying strain unable to grow in the presence of oxygen.</title>
        <authorList>
            <person name="Nielsen M."/>
            <person name="Schreiber L."/>
            <person name="Finster K."/>
            <person name="Schramm A."/>
        </authorList>
    </citation>
    <scope>NUCLEOTIDE SEQUENCE [LARGE SCALE GENOMIC DNA]</scope>
    <source>
        <strain evidence="4 5">MEV2011</strain>
    </source>
</reference>
<gene>
    <name evidence="4" type="ORF">M670_04251</name>
</gene>
<dbReference type="AlphaFoldDB" id="A0A072NFU9"/>
<dbReference type="RefSeq" id="WP_035198115.1">
    <property type="nucleotide sequence ID" value="NZ_JJRY01000025.1"/>
</dbReference>
<dbReference type="PATRIC" id="fig|1348973.3.peg.4134"/>
<dbReference type="GO" id="GO:0005576">
    <property type="term" value="C:extracellular region"/>
    <property type="evidence" value="ECO:0007669"/>
    <property type="project" value="UniProtKB-SubCell"/>
</dbReference>
<proteinExistence type="predicted"/>
<dbReference type="InterPro" id="IPR014781">
    <property type="entry name" value="Anthrax_toxin_lethal/edema_N/C"/>
</dbReference>
<evidence type="ECO:0000256" key="2">
    <source>
        <dbReference type="ARBA" id="ARBA00022525"/>
    </source>
</evidence>
<comment type="subcellular location">
    <subcellularLocation>
        <location evidence="1">Secreted</location>
    </subcellularLocation>
</comment>
<organism evidence="4 5">
    <name type="scientific">Schinkia azotoformans MEV2011</name>
    <dbReference type="NCBI Taxonomy" id="1348973"/>
    <lineage>
        <taxon>Bacteria</taxon>
        <taxon>Bacillati</taxon>
        <taxon>Bacillota</taxon>
        <taxon>Bacilli</taxon>
        <taxon>Bacillales</taxon>
        <taxon>Bacillaceae</taxon>
        <taxon>Calidifontibacillus/Schinkia group</taxon>
        <taxon>Schinkia</taxon>
    </lineage>
</organism>
<dbReference type="GO" id="GO:0008237">
    <property type="term" value="F:metallopeptidase activity"/>
    <property type="evidence" value="ECO:0007669"/>
    <property type="project" value="InterPro"/>
</dbReference>
<dbReference type="InterPro" id="IPR047568">
    <property type="entry name" value="ATLF-like_dom"/>
</dbReference>
<dbReference type="InterPro" id="IPR024079">
    <property type="entry name" value="MetalloPept_cat_dom_sf"/>
</dbReference>
<comment type="caution">
    <text evidence="4">The sequence shown here is derived from an EMBL/GenBank/DDBJ whole genome shotgun (WGS) entry which is preliminary data.</text>
</comment>
<dbReference type="EMBL" id="JJRY01000025">
    <property type="protein sequence ID" value="KEF36559.1"/>
    <property type="molecule type" value="Genomic_DNA"/>
</dbReference>
<dbReference type="Pfam" id="PF07737">
    <property type="entry name" value="ATLF"/>
    <property type="match status" value="1"/>
</dbReference>
<sequence length="236" mass="26695">MKKIFILFISITLILSVQDYAEGKTLGVSLVDENLKIETNDKYVGMLLGELILLPDDNNYDKTNALEMINTLSQINPTILNFLTENNLKVKLFNGKLTDEPSFQNLKGTVPRGWNNGLTWDDVPGGCAPTLALAKIGSSQTGMGHSSVNLELHEVGHLFERNYQKLRDNIEYIQIWKEEAPKLMPGRDYFSDYQDEFFAEAFAMYYYGPNTREVVKQVAPNTYSLISDIENSPVLI</sequence>
<dbReference type="CDD" id="cd20183">
    <property type="entry name" value="M34_PPEP"/>
    <property type="match status" value="1"/>
</dbReference>
<protein>
    <submittedName>
        <fullName evidence="4">Anthrax toxin lethal factor, N-and C-terminal domain</fullName>
    </submittedName>
</protein>
<evidence type="ECO:0000256" key="1">
    <source>
        <dbReference type="ARBA" id="ARBA00004613"/>
    </source>
</evidence>
<keyword evidence="2" id="KW-0964">Secreted</keyword>
<accession>A0A072NFU9</accession>
<dbReference type="OrthoDB" id="2615003at2"/>
<dbReference type="Proteomes" id="UP000027936">
    <property type="component" value="Unassembled WGS sequence"/>
</dbReference>
<dbReference type="SUPFAM" id="SSF55486">
    <property type="entry name" value="Metalloproteases ('zincins'), catalytic domain"/>
    <property type="match status" value="1"/>
</dbReference>